<evidence type="ECO:0000313" key="1">
    <source>
        <dbReference type="EMBL" id="KAJ0959938.1"/>
    </source>
</evidence>
<sequence length="273" mass="31153">MYLDEERDHYNSPWSSEQLHRAREMREWLFKLLVGKPGSERPNLEGACLALNVGKWSEILAEICAFHKLPSPTDDERLPVGTGSNPVYLMSNCVIKIFVEEGLETPLYGLGAESSLDLIANCNFIREKVKGDVSPFGVWRKKQFEYRKAGVSTNESVSLAEYTRIWPYLITKRCKGKIYAELRDTVSREDELNLASFLGEQLRNLHLLPHPPLNISTFSDIEQGIRSSLHQLGSMDAVPNKSNIPAEWDIFIRTLSKKKKDVSSRLIKWEINS</sequence>
<reference evidence="1 2" key="1">
    <citation type="journal article" date="2022" name="Hortic Res">
        <title>The genome of Dioscorea zingiberensis sheds light on the biosynthesis, origin and evolution of the medicinally important diosgenin saponins.</title>
        <authorList>
            <person name="Li Y."/>
            <person name="Tan C."/>
            <person name="Li Z."/>
            <person name="Guo J."/>
            <person name="Li S."/>
            <person name="Chen X."/>
            <person name="Wang C."/>
            <person name="Dai X."/>
            <person name="Yang H."/>
            <person name="Song W."/>
            <person name="Hou L."/>
            <person name="Xu J."/>
            <person name="Tong Z."/>
            <person name="Xu A."/>
            <person name="Yuan X."/>
            <person name="Wang W."/>
            <person name="Yang Q."/>
            <person name="Chen L."/>
            <person name="Sun Z."/>
            <person name="Wang K."/>
            <person name="Pan B."/>
            <person name="Chen J."/>
            <person name="Bao Y."/>
            <person name="Liu F."/>
            <person name="Qi X."/>
            <person name="Gang D.R."/>
            <person name="Wen J."/>
            <person name="Li J."/>
        </authorList>
    </citation>
    <scope>NUCLEOTIDE SEQUENCE [LARGE SCALE GENOMIC DNA]</scope>
    <source>
        <strain evidence="1">Dzin_1.0</strain>
    </source>
</reference>
<proteinExistence type="predicted"/>
<gene>
    <name evidence="1" type="ORF">J5N97_000295</name>
</gene>
<dbReference type="AlphaFoldDB" id="A0A9D5BSG4"/>
<dbReference type="Proteomes" id="UP001085076">
    <property type="component" value="Unassembled WGS sequence"/>
</dbReference>
<name>A0A9D5BSG4_9LILI</name>
<dbReference type="OrthoDB" id="1717558at2759"/>
<organism evidence="1 2">
    <name type="scientific">Dioscorea zingiberensis</name>
    <dbReference type="NCBI Taxonomy" id="325984"/>
    <lineage>
        <taxon>Eukaryota</taxon>
        <taxon>Viridiplantae</taxon>
        <taxon>Streptophyta</taxon>
        <taxon>Embryophyta</taxon>
        <taxon>Tracheophyta</taxon>
        <taxon>Spermatophyta</taxon>
        <taxon>Magnoliopsida</taxon>
        <taxon>Liliopsida</taxon>
        <taxon>Dioscoreales</taxon>
        <taxon>Dioscoreaceae</taxon>
        <taxon>Dioscorea</taxon>
    </lineage>
</organism>
<keyword evidence="2" id="KW-1185">Reference proteome</keyword>
<dbReference type="EMBL" id="JAGGNH010000129">
    <property type="protein sequence ID" value="KAJ0959938.1"/>
    <property type="molecule type" value="Genomic_DNA"/>
</dbReference>
<comment type="caution">
    <text evidence="1">The sequence shown here is derived from an EMBL/GenBank/DDBJ whole genome shotgun (WGS) entry which is preliminary data.</text>
</comment>
<accession>A0A9D5BSG4</accession>
<protein>
    <submittedName>
        <fullName evidence="1">Uncharacterized protein</fullName>
    </submittedName>
</protein>
<evidence type="ECO:0000313" key="2">
    <source>
        <dbReference type="Proteomes" id="UP001085076"/>
    </source>
</evidence>